<dbReference type="Proteomes" id="UP000054662">
    <property type="component" value="Unassembled WGS sequence"/>
</dbReference>
<gene>
    <name evidence="1" type="ORF">Lwor_0651</name>
</gene>
<comment type="caution">
    <text evidence="1">The sequence shown here is derived from an EMBL/GenBank/DDBJ whole genome shotgun (WGS) entry which is preliminary data.</text>
</comment>
<accession>A0A0W1AJG3</accession>
<evidence type="ECO:0000313" key="1">
    <source>
        <dbReference type="EMBL" id="KTD81374.1"/>
    </source>
</evidence>
<evidence type="ECO:0000313" key="2">
    <source>
        <dbReference type="Proteomes" id="UP000054662"/>
    </source>
</evidence>
<dbReference type="RefSeq" id="WP_058492486.1">
    <property type="nucleotide sequence ID" value="NZ_CBCRUR010000010.1"/>
</dbReference>
<dbReference type="PATRIC" id="fig|45076.6.peg.715"/>
<dbReference type="Gene3D" id="1.25.40.10">
    <property type="entry name" value="Tetratricopeptide repeat domain"/>
    <property type="match status" value="1"/>
</dbReference>
<protein>
    <recommendedName>
        <fullName evidence="3">Sel1 repeat protein</fullName>
    </recommendedName>
</protein>
<sequence>MFSMRRWKIKRLSKKIKAMQNNRVNNQPGDEIIKREILCYFELAALLKKMKCSKKFPFSEIMLIECYRKAAELDDSSAHYQLAQMFIDEAKYRQNLDSEGVFDSSANLRRSQQLYEEAHAHLLAAEKLGHIAAKRFRGLCIINGWGVIIDKDKGFELIVESIEQEGSWDKIPQIFASMGLNKPEFFSAIMQRKKESH</sequence>
<organism evidence="1 2">
    <name type="scientific">Legionella worsleiensis</name>
    <dbReference type="NCBI Taxonomy" id="45076"/>
    <lineage>
        <taxon>Bacteria</taxon>
        <taxon>Pseudomonadati</taxon>
        <taxon>Pseudomonadota</taxon>
        <taxon>Gammaproteobacteria</taxon>
        <taxon>Legionellales</taxon>
        <taxon>Legionellaceae</taxon>
        <taxon>Legionella</taxon>
    </lineage>
</organism>
<reference evidence="1 2" key="1">
    <citation type="submission" date="2015-11" db="EMBL/GenBank/DDBJ databases">
        <title>Genomic analysis of 38 Legionella species identifies large and diverse effector repertoires.</title>
        <authorList>
            <person name="Burstein D."/>
            <person name="Amaro F."/>
            <person name="Zusman T."/>
            <person name="Lifshitz Z."/>
            <person name="Cohen O."/>
            <person name="Gilbert J.A."/>
            <person name="Pupko T."/>
            <person name="Shuman H.A."/>
            <person name="Segal G."/>
        </authorList>
    </citation>
    <scope>NUCLEOTIDE SEQUENCE [LARGE SCALE GENOMIC DNA]</scope>
    <source>
        <strain evidence="1 2">ATCC 49508</strain>
    </source>
</reference>
<proteinExistence type="predicted"/>
<dbReference type="EMBL" id="LNZC01000005">
    <property type="protein sequence ID" value="KTD81374.1"/>
    <property type="molecule type" value="Genomic_DNA"/>
</dbReference>
<evidence type="ECO:0008006" key="3">
    <source>
        <dbReference type="Google" id="ProtNLM"/>
    </source>
</evidence>
<dbReference type="OrthoDB" id="5652782at2"/>
<name>A0A0W1AJG3_9GAMM</name>
<keyword evidence="2" id="KW-1185">Reference proteome</keyword>
<dbReference type="SUPFAM" id="SSF81901">
    <property type="entry name" value="HCP-like"/>
    <property type="match status" value="1"/>
</dbReference>
<dbReference type="InterPro" id="IPR011990">
    <property type="entry name" value="TPR-like_helical_dom_sf"/>
</dbReference>
<dbReference type="AlphaFoldDB" id="A0A0W1AJG3"/>